<keyword evidence="3" id="KW-1185">Reference proteome</keyword>
<evidence type="ECO:0000313" key="2">
    <source>
        <dbReference type="EMBL" id="OWY98048.1"/>
    </source>
</evidence>
<dbReference type="Pfam" id="PF03184">
    <property type="entry name" value="DDE_1"/>
    <property type="match status" value="1"/>
</dbReference>
<evidence type="ECO:0000259" key="1">
    <source>
        <dbReference type="Pfam" id="PF03184"/>
    </source>
</evidence>
<dbReference type="EMBL" id="NBNE01009803">
    <property type="protein sequence ID" value="OWY98048.1"/>
    <property type="molecule type" value="Genomic_DNA"/>
</dbReference>
<protein>
    <recommendedName>
        <fullName evidence="1">DDE-1 domain-containing protein</fullName>
    </recommendedName>
</protein>
<feature type="domain" description="DDE-1" evidence="1">
    <location>
        <begin position="27"/>
        <end position="148"/>
    </location>
</feature>
<accession>A0A225UYZ6</accession>
<comment type="caution">
    <text evidence="2">The sequence shown here is derived from an EMBL/GenBank/DDBJ whole genome shotgun (WGS) entry which is preliminary data.</text>
</comment>
<reference evidence="3" key="1">
    <citation type="submission" date="2017-03" db="EMBL/GenBank/DDBJ databases">
        <title>Phytopthora megakarya and P. palmivora, two closely related causual agents of cacao black pod achieved similar genome size and gene model numbers by different mechanisms.</title>
        <authorList>
            <person name="Ali S."/>
            <person name="Shao J."/>
            <person name="Larry D.J."/>
            <person name="Kronmiller B."/>
            <person name="Shen D."/>
            <person name="Strem M.D."/>
            <person name="Melnick R.L."/>
            <person name="Guiltinan M.J."/>
            <person name="Tyler B.M."/>
            <person name="Meinhardt L.W."/>
            <person name="Bailey B.A."/>
        </authorList>
    </citation>
    <scope>NUCLEOTIDE SEQUENCE [LARGE SCALE GENOMIC DNA]</scope>
    <source>
        <strain evidence="3">zdho120</strain>
    </source>
</reference>
<evidence type="ECO:0000313" key="3">
    <source>
        <dbReference type="Proteomes" id="UP000198211"/>
    </source>
</evidence>
<organism evidence="2 3">
    <name type="scientific">Phytophthora megakarya</name>
    <dbReference type="NCBI Taxonomy" id="4795"/>
    <lineage>
        <taxon>Eukaryota</taxon>
        <taxon>Sar</taxon>
        <taxon>Stramenopiles</taxon>
        <taxon>Oomycota</taxon>
        <taxon>Peronosporomycetes</taxon>
        <taxon>Peronosporales</taxon>
        <taxon>Peronosporaceae</taxon>
        <taxon>Phytophthora</taxon>
    </lineage>
</organism>
<name>A0A225UYZ6_9STRA</name>
<dbReference type="AlphaFoldDB" id="A0A225UYZ6"/>
<dbReference type="InterPro" id="IPR004875">
    <property type="entry name" value="DDE_SF_endonuclease_dom"/>
</dbReference>
<gene>
    <name evidence="2" type="ORF">PHMEG_00031287</name>
</gene>
<sequence length="160" mass="17897">MKDVRREEEYLCTGVMIAYMKMEQGAWLEVYLSDISSSETRLCDYANEIDAPSVLLLDNFNSHVSEAGQDIVAAETSAIVCPEPSNSTSVSQPLDVGVMGSLKKTLSDEWLREKVFTTRTTKQKRLGVVVRTIRAWEDISAECVVKSFEKAIPKEPEVMV</sequence>
<dbReference type="OrthoDB" id="127176at2759"/>
<dbReference type="Proteomes" id="UP000198211">
    <property type="component" value="Unassembled WGS sequence"/>
</dbReference>
<dbReference type="GO" id="GO:0003676">
    <property type="term" value="F:nucleic acid binding"/>
    <property type="evidence" value="ECO:0007669"/>
    <property type="project" value="InterPro"/>
</dbReference>
<proteinExistence type="predicted"/>